<feature type="domain" description="Endonuclease/exonuclease/phosphatase" evidence="1">
    <location>
        <begin position="20"/>
        <end position="246"/>
    </location>
</feature>
<dbReference type="Gene3D" id="3.60.10.10">
    <property type="entry name" value="Endonuclease/exonuclease/phosphatase"/>
    <property type="match status" value="1"/>
</dbReference>
<dbReference type="PANTHER" id="PTHR14859">
    <property type="entry name" value="CALCOFLUOR WHITE HYPERSENSITIVE PROTEIN PRECURSOR"/>
    <property type="match status" value="1"/>
</dbReference>
<dbReference type="GO" id="GO:0004519">
    <property type="term" value="F:endonuclease activity"/>
    <property type="evidence" value="ECO:0007669"/>
    <property type="project" value="UniProtKB-KW"/>
</dbReference>
<dbReference type="InterPro" id="IPR005135">
    <property type="entry name" value="Endo/exonuclease/phosphatase"/>
</dbReference>
<dbReference type="InterPro" id="IPR051916">
    <property type="entry name" value="GPI-anchor_lipid_remodeler"/>
</dbReference>
<dbReference type="InterPro" id="IPR036691">
    <property type="entry name" value="Endo/exonu/phosph_ase_sf"/>
</dbReference>
<gene>
    <name evidence="2" type="ORF">GCM10009038_07690</name>
</gene>
<dbReference type="Pfam" id="PF03372">
    <property type="entry name" value="Exo_endo_phos"/>
    <property type="match status" value="1"/>
</dbReference>
<dbReference type="RefSeq" id="WP_189443290.1">
    <property type="nucleotide sequence ID" value="NZ_BMZI01000002.1"/>
</dbReference>
<keyword evidence="3" id="KW-1185">Reference proteome</keyword>
<name>A0ABQ3DTR2_9GAMM</name>
<dbReference type="Proteomes" id="UP000646745">
    <property type="component" value="Unassembled WGS sequence"/>
</dbReference>
<evidence type="ECO:0000259" key="1">
    <source>
        <dbReference type="Pfam" id="PF03372"/>
    </source>
</evidence>
<dbReference type="EMBL" id="BMZI01000002">
    <property type="protein sequence ID" value="GHB12376.1"/>
    <property type="molecule type" value="Genomic_DNA"/>
</dbReference>
<evidence type="ECO:0000313" key="3">
    <source>
        <dbReference type="Proteomes" id="UP000646745"/>
    </source>
</evidence>
<keyword evidence="2" id="KW-0540">Nuclease</keyword>
<proteinExistence type="predicted"/>
<accession>A0ABQ3DTR2</accession>
<sequence length="271" mass="29976">MARAASTPASEISPTLRLLTCNLQVGIHTSAYHHYVTRSWQHLLPHPKRSSRLDAVASTLAGFDIVGLQEVDGGSFRSNHVNQVEYLARRSAFGFHFQQLNRDMGKMAQHSNGLLSRLTPSQIDEHRLPGMRGRGAIHARYGEGPDALHVFVAHLALSQRGRARQLDYLSEIIAPLNHVVVMGDLNATPEQLLSHPHFFKALDFNPLKPLLSYPAWQPRRALDHILLSSTLEAGEPRVLDAMFSDHLPVAVNIHLPAACRLSLGLTGARTD</sequence>
<keyword evidence="2" id="KW-0378">Hydrolase</keyword>
<comment type="caution">
    <text evidence="2">The sequence shown here is derived from an EMBL/GenBank/DDBJ whole genome shotgun (WGS) entry which is preliminary data.</text>
</comment>
<organism evidence="2 3">
    <name type="scientific">Salinicola rhizosphaerae</name>
    <dbReference type="NCBI Taxonomy" id="1443141"/>
    <lineage>
        <taxon>Bacteria</taxon>
        <taxon>Pseudomonadati</taxon>
        <taxon>Pseudomonadota</taxon>
        <taxon>Gammaproteobacteria</taxon>
        <taxon>Oceanospirillales</taxon>
        <taxon>Halomonadaceae</taxon>
        <taxon>Salinicola</taxon>
    </lineage>
</organism>
<reference evidence="3" key="1">
    <citation type="journal article" date="2019" name="Int. J. Syst. Evol. Microbiol.">
        <title>The Global Catalogue of Microorganisms (GCM) 10K type strain sequencing project: providing services to taxonomists for standard genome sequencing and annotation.</title>
        <authorList>
            <consortium name="The Broad Institute Genomics Platform"/>
            <consortium name="The Broad Institute Genome Sequencing Center for Infectious Disease"/>
            <person name="Wu L."/>
            <person name="Ma J."/>
        </authorList>
    </citation>
    <scope>NUCLEOTIDE SEQUENCE [LARGE SCALE GENOMIC DNA]</scope>
    <source>
        <strain evidence="3">KCTC 32998</strain>
    </source>
</reference>
<protein>
    <submittedName>
        <fullName evidence="2">Endonuclease</fullName>
    </submittedName>
</protein>
<dbReference type="PANTHER" id="PTHR14859:SF15">
    <property type="entry name" value="ENDONUCLEASE_EXONUCLEASE_PHOSPHATASE DOMAIN-CONTAINING PROTEIN"/>
    <property type="match status" value="1"/>
</dbReference>
<dbReference type="SUPFAM" id="SSF56219">
    <property type="entry name" value="DNase I-like"/>
    <property type="match status" value="1"/>
</dbReference>
<evidence type="ECO:0000313" key="2">
    <source>
        <dbReference type="EMBL" id="GHB12376.1"/>
    </source>
</evidence>
<keyword evidence="2" id="KW-0255">Endonuclease</keyword>